<dbReference type="Proteomes" id="UP000051249">
    <property type="component" value="Unassembled WGS sequence"/>
</dbReference>
<comment type="caution">
    <text evidence="1">The sequence shown here is derived from an EMBL/GenBank/DDBJ whole genome shotgun (WGS) entry which is preliminary data.</text>
</comment>
<protein>
    <recommendedName>
        <fullName evidence="3">DUF2187 domain-containing protein</fullName>
    </recommendedName>
</protein>
<name>A0A0R2NJQ5_9LACO</name>
<dbReference type="EMBL" id="JQCQ01000016">
    <property type="protein sequence ID" value="KRO25090.1"/>
    <property type="molecule type" value="Genomic_DNA"/>
</dbReference>
<evidence type="ECO:0008006" key="3">
    <source>
        <dbReference type="Google" id="ProtNLM"/>
    </source>
</evidence>
<gene>
    <name evidence="1" type="ORF">IV88_GL000423</name>
</gene>
<organism evidence="1 2">
    <name type="scientific">Pediococcus argentinicus</name>
    <dbReference type="NCBI Taxonomy" id="480391"/>
    <lineage>
        <taxon>Bacteria</taxon>
        <taxon>Bacillati</taxon>
        <taxon>Bacillota</taxon>
        <taxon>Bacilli</taxon>
        <taxon>Lactobacillales</taxon>
        <taxon>Lactobacillaceae</taxon>
        <taxon>Pediococcus</taxon>
    </lineage>
</organism>
<evidence type="ECO:0000313" key="2">
    <source>
        <dbReference type="Proteomes" id="UP000051249"/>
    </source>
</evidence>
<dbReference type="OrthoDB" id="2248919at2"/>
<dbReference type="AlphaFoldDB" id="A0A0R2NJQ5"/>
<proteinExistence type="predicted"/>
<evidence type="ECO:0000313" key="1">
    <source>
        <dbReference type="EMBL" id="KRO25090.1"/>
    </source>
</evidence>
<reference evidence="1 2" key="1">
    <citation type="journal article" date="2015" name="Genome Announc.">
        <title>Expanding the biotechnology potential of lactobacilli through comparative genomics of 213 strains and associated genera.</title>
        <authorList>
            <person name="Sun Z."/>
            <person name="Harris H.M."/>
            <person name="McCann A."/>
            <person name="Guo C."/>
            <person name="Argimon S."/>
            <person name="Zhang W."/>
            <person name="Yang X."/>
            <person name="Jeffery I.B."/>
            <person name="Cooney J.C."/>
            <person name="Kagawa T.F."/>
            <person name="Liu W."/>
            <person name="Song Y."/>
            <person name="Salvetti E."/>
            <person name="Wrobel A."/>
            <person name="Rasinkangas P."/>
            <person name="Parkhill J."/>
            <person name="Rea M.C."/>
            <person name="O'Sullivan O."/>
            <person name="Ritari J."/>
            <person name="Douillard F.P."/>
            <person name="Paul Ross R."/>
            <person name="Yang R."/>
            <person name="Briner A.E."/>
            <person name="Felis G.E."/>
            <person name="de Vos W.M."/>
            <person name="Barrangou R."/>
            <person name="Klaenhammer T.R."/>
            <person name="Caufield P.W."/>
            <person name="Cui Y."/>
            <person name="Zhang H."/>
            <person name="O'Toole P.W."/>
        </authorList>
    </citation>
    <scope>NUCLEOTIDE SEQUENCE [LARGE SCALE GENOMIC DNA]</scope>
    <source>
        <strain evidence="1 2">DSM 23026</strain>
    </source>
</reference>
<keyword evidence="2" id="KW-1185">Reference proteome</keyword>
<dbReference type="RefSeq" id="WP_057799402.1">
    <property type="nucleotide sequence ID" value="NZ_BJZZ01000016.1"/>
</dbReference>
<accession>A0A0R2NJQ5</accession>
<sequence>MDNPIQIGNLVQCNKSDDLTKPFLGKVKRIMDNHVIVQILHFDASDRWVADKVQYTTLIKKCNIKTVVVHKRAQ</sequence>
<dbReference type="PATRIC" id="fig|480391.4.peg.428"/>